<dbReference type="MEROPS" id="M48.002"/>
<name>A0A090ARQ5_9ENTR</name>
<gene>
    <name evidence="14" type="primary">htpX</name>
    <name evidence="14" type="ORF">TGUWTKB_2460</name>
</gene>
<reference evidence="15" key="1">
    <citation type="submission" date="2013-11" db="EMBL/GenBank/DDBJ databases">
        <title>Symbiont-containing voluminous jelly as an extraordinary maternal gift for overwintering insect nymphs.</title>
        <authorList>
            <person name="Kaiwa N."/>
            <person name="Hosokawa T."/>
            <person name="Nikoh N."/>
            <person name="Meng X.Y."/>
            <person name="Tanahashi M."/>
            <person name="Moriyama M."/>
            <person name="Maeda T."/>
            <person name="Yamaguchi K."/>
            <person name="Shigenobu S."/>
            <person name="Ito M."/>
            <person name="Fukatsu T."/>
        </authorList>
    </citation>
    <scope>NUCLEOTIDE SEQUENCE [LARGE SCALE GENOMIC DNA]</scope>
    <source>
        <strain evidence="15">UwTKB</strain>
    </source>
</reference>
<comment type="similarity">
    <text evidence="11">Belongs to the peptidase M48 family.</text>
</comment>
<keyword evidence="5" id="KW-0479">Metal-binding</keyword>
<dbReference type="RefSeq" id="WP_041062742.1">
    <property type="nucleotide sequence ID" value="NZ_AP014521.1"/>
</dbReference>
<accession>A0A090ARQ5</accession>
<evidence type="ECO:0000256" key="5">
    <source>
        <dbReference type="ARBA" id="ARBA00022723"/>
    </source>
</evidence>
<keyword evidence="8 12" id="KW-1133">Transmembrane helix</keyword>
<dbReference type="InterPro" id="IPR001915">
    <property type="entry name" value="Peptidase_M48"/>
</dbReference>
<evidence type="ECO:0000256" key="12">
    <source>
        <dbReference type="SAM" id="Phobius"/>
    </source>
</evidence>
<keyword evidence="2" id="KW-1003">Cell membrane</keyword>
<dbReference type="Gene3D" id="3.30.2010.10">
    <property type="entry name" value="Metalloproteases ('zincins'), catalytic domain"/>
    <property type="match status" value="1"/>
</dbReference>
<dbReference type="GO" id="GO:0004222">
    <property type="term" value="F:metalloendopeptidase activity"/>
    <property type="evidence" value="ECO:0007669"/>
    <property type="project" value="InterPro"/>
</dbReference>
<dbReference type="GO" id="GO:0006508">
    <property type="term" value="P:proteolysis"/>
    <property type="evidence" value="ECO:0007669"/>
    <property type="project" value="UniProtKB-KW"/>
</dbReference>
<evidence type="ECO:0000313" key="14">
    <source>
        <dbReference type="EMBL" id="BAP58490.1"/>
    </source>
</evidence>
<evidence type="ECO:0000256" key="6">
    <source>
        <dbReference type="ARBA" id="ARBA00022801"/>
    </source>
</evidence>
<keyword evidence="15" id="KW-1185">Reference proteome</keyword>
<proteinExistence type="inferred from homology"/>
<feature type="transmembrane region" description="Helical" evidence="12">
    <location>
        <begin position="158"/>
        <end position="178"/>
    </location>
</feature>
<feature type="transmembrane region" description="Helical" evidence="12">
    <location>
        <begin position="32"/>
        <end position="54"/>
    </location>
</feature>
<keyword evidence="9 11" id="KW-0482">Metalloprotease</keyword>
<evidence type="ECO:0000256" key="4">
    <source>
        <dbReference type="ARBA" id="ARBA00022692"/>
    </source>
</evidence>
<evidence type="ECO:0000256" key="1">
    <source>
        <dbReference type="ARBA" id="ARBA00004651"/>
    </source>
</evidence>
<dbReference type="HOGENOM" id="CLU_042266_1_0_6"/>
<dbReference type="CDD" id="cd07335">
    <property type="entry name" value="M48B_HtpX_like"/>
    <property type="match status" value="1"/>
</dbReference>
<dbReference type="EMBL" id="AP014521">
    <property type="protein sequence ID" value="BAP58490.1"/>
    <property type="molecule type" value="Genomic_DNA"/>
</dbReference>
<dbReference type="AlphaFoldDB" id="A0A090ARQ5"/>
<keyword evidence="7 11" id="KW-0862">Zinc</keyword>
<keyword evidence="3 11" id="KW-0645">Protease</keyword>
<dbReference type="STRING" id="1410383.TGUWTKB_2460"/>
<protein>
    <submittedName>
        <fullName evidence="14">Heat shock protein HtpX</fullName>
    </submittedName>
</protein>
<evidence type="ECO:0000259" key="13">
    <source>
        <dbReference type="Pfam" id="PF01435"/>
    </source>
</evidence>
<evidence type="ECO:0000313" key="15">
    <source>
        <dbReference type="Proteomes" id="UP000031627"/>
    </source>
</evidence>
<dbReference type="Pfam" id="PF01435">
    <property type="entry name" value="Peptidase_M48"/>
    <property type="match status" value="1"/>
</dbReference>
<dbReference type="GO" id="GO:0046872">
    <property type="term" value="F:metal ion binding"/>
    <property type="evidence" value="ECO:0007669"/>
    <property type="project" value="UniProtKB-KW"/>
</dbReference>
<evidence type="ECO:0000256" key="3">
    <source>
        <dbReference type="ARBA" id="ARBA00022670"/>
    </source>
</evidence>
<comment type="subcellular location">
    <subcellularLocation>
        <location evidence="1">Cell membrane</location>
        <topology evidence="1">Multi-pass membrane protein</topology>
    </subcellularLocation>
</comment>
<evidence type="ECO:0000256" key="8">
    <source>
        <dbReference type="ARBA" id="ARBA00022989"/>
    </source>
</evidence>
<evidence type="ECO:0000256" key="7">
    <source>
        <dbReference type="ARBA" id="ARBA00022833"/>
    </source>
</evidence>
<keyword evidence="10 12" id="KW-0472">Membrane</keyword>
<keyword evidence="4 12" id="KW-0812">Transmembrane</keyword>
<evidence type="ECO:0000256" key="11">
    <source>
        <dbReference type="RuleBase" id="RU003983"/>
    </source>
</evidence>
<dbReference type="Proteomes" id="UP000031627">
    <property type="component" value="Chromosome"/>
</dbReference>
<evidence type="ECO:0000256" key="10">
    <source>
        <dbReference type="ARBA" id="ARBA00023136"/>
    </source>
</evidence>
<dbReference type="KEGG" id="sbw:TGUWTKB_2460"/>
<sequence>MTRTFLFLMTNLAAMFTMGVVLKIIGVQSVNIVFSVIIAGISGFLGSFISLVLAKWIALFTVNGKIIEFPLNERQYWLFDAMKYQSQLKGIKTPQLVIYNNDEINAFATGRSRNSAIVALSSGLLERLNNDEIKAILAHEISHISSGDMVTMTLIQGIINTFVIYISHTVTHIISTFFSEKKGIQNNFHIPYAVIYTVLTFCLGCLSSMIVMWFSRKREFYADAGAAKIVGVNQTIAALQKLKISIEPQEQDIIRTFCIHGRFSLSRLLASHPPIDERINALIQGTYL</sequence>
<feature type="domain" description="Peptidase M48" evidence="13">
    <location>
        <begin position="75"/>
        <end position="282"/>
    </location>
</feature>
<dbReference type="GO" id="GO:0005886">
    <property type="term" value="C:plasma membrane"/>
    <property type="evidence" value="ECO:0007669"/>
    <property type="project" value="UniProtKB-SubCell"/>
</dbReference>
<evidence type="ECO:0000256" key="9">
    <source>
        <dbReference type="ARBA" id="ARBA00023049"/>
    </source>
</evidence>
<organism evidence="14 15">
    <name type="scientific">Candidatus Tachikawaea gelatinosa</name>
    <dbReference type="NCBI Taxonomy" id="1410383"/>
    <lineage>
        <taxon>Bacteria</taxon>
        <taxon>Pseudomonadati</taxon>
        <taxon>Pseudomonadota</taxon>
        <taxon>Gammaproteobacteria</taxon>
        <taxon>Enterobacterales</taxon>
        <taxon>Enterobacteriaceae</taxon>
        <taxon>Candidatus Tachikawaea</taxon>
    </lineage>
</organism>
<dbReference type="NCBIfam" id="NF003965">
    <property type="entry name" value="PRK05457.1"/>
    <property type="match status" value="1"/>
</dbReference>
<keyword evidence="14" id="KW-0346">Stress response</keyword>
<dbReference type="InterPro" id="IPR050083">
    <property type="entry name" value="HtpX_protease"/>
</dbReference>
<reference evidence="14 15" key="2">
    <citation type="journal article" date="2014" name="Curr. Biol.">
        <title>Symbiont-Supplemented Maternal Investment Underpinning Host's Ecological Adaptation.</title>
        <authorList>
            <person name="Kaiwa N."/>
            <person name="Hosokawa T."/>
            <person name="Nikoh N."/>
            <person name="Tanahashi M."/>
            <person name="Moriyama M."/>
            <person name="Meng X.Y."/>
            <person name="Maeda T."/>
            <person name="Yamaguchi K."/>
            <person name="Shigenobu S."/>
            <person name="Ito M."/>
            <person name="Fukatsu T."/>
        </authorList>
    </citation>
    <scope>NUCLEOTIDE SEQUENCE [LARGE SCALE GENOMIC DNA]</scope>
    <source>
        <strain evidence="14 15">UwTKB</strain>
    </source>
</reference>
<feature type="transmembrane region" description="Helical" evidence="12">
    <location>
        <begin position="5"/>
        <end position="26"/>
    </location>
</feature>
<dbReference type="PANTHER" id="PTHR43221:SF1">
    <property type="entry name" value="PROTEASE HTPX"/>
    <property type="match status" value="1"/>
</dbReference>
<comment type="cofactor">
    <cofactor evidence="11">
        <name>Zn(2+)</name>
        <dbReference type="ChEBI" id="CHEBI:29105"/>
    </cofactor>
    <text evidence="11">Binds 1 zinc ion per subunit.</text>
</comment>
<dbReference type="PANTHER" id="PTHR43221">
    <property type="entry name" value="PROTEASE HTPX"/>
    <property type="match status" value="1"/>
</dbReference>
<feature type="transmembrane region" description="Helical" evidence="12">
    <location>
        <begin position="190"/>
        <end position="214"/>
    </location>
</feature>
<keyword evidence="6 11" id="KW-0378">Hydrolase</keyword>
<dbReference type="OrthoDB" id="15218at2"/>
<evidence type="ECO:0000256" key="2">
    <source>
        <dbReference type="ARBA" id="ARBA00022475"/>
    </source>
</evidence>